<dbReference type="SUPFAM" id="SSF52172">
    <property type="entry name" value="CheY-like"/>
    <property type="match status" value="1"/>
</dbReference>
<keyword evidence="5" id="KW-0808">Transferase</keyword>
<dbReference type="InterPro" id="IPR003594">
    <property type="entry name" value="HATPase_dom"/>
</dbReference>
<accession>A0A0F9BBP9</accession>
<gene>
    <name evidence="15" type="ORF">LCGC14_2466500</name>
</gene>
<dbReference type="InterPro" id="IPR036890">
    <property type="entry name" value="HATPase_C_sf"/>
</dbReference>
<name>A0A0F9BBP9_9ZZZZ</name>
<keyword evidence="11" id="KW-0131">Cell cycle</keyword>
<feature type="region of interest" description="Disordered" evidence="12">
    <location>
        <begin position="301"/>
        <end position="336"/>
    </location>
</feature>
<dbReference type="SMART" id="SM00388">
    <property type="entry name" value="HisKA"/>
    <property type="match status" value="1"/>
</dbReference>
<evidence type="ECO:0000256" key="1">
    <source>
        <dbReference type="ARBA" id="ARBA00000085"/>
    </source>
</evidence>
<dbReference type="Gene3D" id="3.30.565.10">
    <property type="entry name" value="Histidine kinase-like ATPase, C-terminal domain"/>
    <property type="match status" value="1"/>
</dbReference>
<comment type="catalytic activity">
    <reaction evidence="1">
        <text>ATP + protein L-histidine = ADP + protein N-phospho-L-histidine.</text>
        <dbReference type="EC" id="2.7.13.3"/>
    </reaction>
</comment>
<reference evidence="15" key="1">
    <citation type="journal article" date="2015" name="Nature">
        <title>Complex archaea that bridge the gap between prokaryotes and eukaryotes.</title>
        <authorList>
            <person name="Spang A."/>
            <person name="Saw J.H."/>
            <person name="Jorgensen S.L."/>
            <person name="Zaremba-Niedzwiedzka K."/>
            <person name="Martijn J."/>
            <person name="Lind A.E."/>
            <person name="van Eijk R."/>
            <person name="Schleper C."/>
            <person name="Guy L."/>
            <person name="Ettema T.J."/>
        </authorList>
    </citation>
    <scope>NUCLEOTIDE SEQUENCE</scope>
</reference>
<dbReference type="PROSITE" id="PS50109">
    <property type="entry name" value="HIS_KIN"/>
    <property type="match status" value="1"/>
</dbReference>
<comment type="subcellular location">
    <subcellularLocation>
        <location evidence="2">Membrane</location>
    </subcellularLocation>
</comment>
<feature type="non-terminal residue" evidence="15">
    <location>
        <position position="1"/>
    </location>
</feature>
<dbReference type="PRINTS" id="PR00344">
    <property type="entry name" value="BCTRLSENSOR"/>
</dbReference>
<dbReference type="PROSITE" id="PS50110">
    <property type="entry name" value="RESPONSE_REGULATORY"/>
    <property type="match status" value="1"/>
</dbReference>
<dbReference type="SUPFAM" id="SSF47384">
    <property type="entry name" value="Homodimeric domain of signal transducing histidine kinase"/>
    <property type="match status" value="1"/>
</dbReference>
<evidence type="ECO:0000256" key="5">
    <source>
        <dbReference type="ARBA" id="ARBA00022679"/>
    </source>
</evidence>
<comment type="caution">
    <text evidence="15">The sequence shown here is derived from an EMBL/GenBank/DDBJ whole genome shotgun (WGS) entry which is preliminary data.</text>
</comment>
<keyword evidence="6" id="KW-0547">Nucleotide-binding</keyword>
<dbReference type="InterPro" id="IPR001789">
    <property type="entry name" value="Sig_transdc_resp-reg_receiver"/>
</dbReference>
<dbReference type="Gene3D" id="1.10.287.130">
    <property type="match status" value="1"/>
</dbReference>
<evidence type="ECO:0000313" key="15">
    <source>
        <dbReference type="EMBL" id="KKL19334.1"/>
    </source>
</evidence>
<dbReference type="InterPro" id="IPR004358">
    <property type="entry name" value="Sig_transdc_His_kin-like_C"/>
</dbReference>
<evidence type="ECO:0000256" key="10">
    <source>
        <dbReference type="ARBA" id="ARBA00023136"/>
    </source>
</evidence>
<evidence type="ECO:0000256" key="6">
    <source>
        <dbReference type="ARBA" id="ARBA00022741"/>
    </source>
</evidence>
<keyword evidence="10" id="KW-0472">Membrane</keyword>
<evidence type="ECO:0000256" key="8">
    <source>
        <dbReference type="ARBA" id="ARBA00022840"/>
    </source>
</evidence>
<dbReference type="SMART" id="SM00448">
    <property type="entry name" value="REC"/>
    <property type="match status" value="1"/>
</dbReference>
<dbReference type="AlphaFoldDB" id="A0A0F9BBP9"/>
<dbReference type="InterPro" id="IPR003661">
    <property type="entry name" value="HisK_dim/P_dom"/>
</dbReference>
<evidence type="ECO:0000259" key="14">
    <source>
        <dbReference type="PROSITE" id="PS50110"/>
    </source>
</evidence>
<dbReference type="SUPFAM" id="SSF55874">
    <property type="entry name" value="ATPase domain of HSP90 chaperone/DNA topoisomerase II/histidine kinase"/>
    <property type="match status" value="1"/>
</dbReference>
<dbReference type="Gene3D" id="3.40.50.2300">
    <property type="match status" value="1"/>
</dbReference>
<protein>
    <recommendedName>
        <fullName evidence="3">histidine kinase</fullName>
        <ecNumber evidence="3">2.7.13.3</ecNumber>
    </recommendedName>
</protein>
<dbReference type="GO" id="GO:0000155">
    <property type="term" value="F:phosphorelay sensor kinase activity"/>
    <property type="evidence" value="ECO:0007669"/>
    <property type="project" value="InterPro"/>
</dbReference>
<evidence type="ECO:0000256" key="2">
    <source>
        <dbReference type="ARBA" id="ARBA00004370"/>
    </source>
</evidence>
<dbReference type="PANTHER" id="PTHR45339:SF5">
    <property type="entry name" value="HISTIDINE KINASE"/>
    <property type="match status" value="1"/>
</dbReference>
<feature type="domain" description="Response regulatory" evidence="14">
    <location>
        <begin position="346"/>
        <end position="465"/>
    </location>
</feature>
<keyword evidence="7" id="KW-0418">Kinase</keyword>
<dbReference type="SMART" id="SM00387">
    <property type="entry name" value="HATPase_c"/>
    <property type="match status" value="1"/>
</dbReference>
<dbReference type="CDD" id="cd16922">
    <property type="entry name" value="HATPase_EvgS-ArcB-TorS-like"/>
    <property type="match status" value="1"/>
</dbReference>
<dbReference type="InterPro" id="IPR036097">
    <property type="entry name" value="HisK_dim/P_sf"/>
</dbReference>
<sequence length="511" mass="56747">VPGKTCYETWGKSDKPCPWCKASDVWKTGEPQHLQPEGVGRIWDAHWIPVADDLYLHYAYDITEQKQAEKELADAKEAAEAASRAKSRFLAIMSHEIRTPMTSVIGYTDLLLSFDLPPAERREHLQTVQRNAESLLTLINDILDLSKIEAEEIELEWMDCSVTEVVEEARSLVQMKADKKHLGLDVHYIDPLPKTIHTDPVRLRQILVNLLSNAVKFTQTGGVKVTVRHDREEDGRSRMRFEVADSGVGIHEEAMAHIFNPFTQADMSTTRRFGGTGLGLSISQQLAALLGGRIEVQSEPDKGSTFTLTIDPGTTDGESLTGDSARTSSRKEKVPAADKAHTYAGRVLLAEDVPELAKLTRINLQRAGLQVDLAEDGLVAYEKALASRAEGKPYDLILMDIQMPELDGYEATRRLRGEDWKGPIIALTAHAMAGDQEKCREAGCDDYLSKPFAPEDLAEIIGRHLNRDRCATQATVAVLNPKPSGMLNSDHFTDAQKAEWLNTFTGELPQR</sequence>
<dbReference type="EMBL" id="LAZR01038524">
    <property type="protein sequence ID" value="KKL19334.1"/>
    <property type="molecule type" value="Genomic_DNA"/>
</dbReference>
<dbReference type="InterPro" id="IPR005467">
    <property type="entry name" value="His_kinase_dom"/>
</dbReference>
<dbReference type="EC" id="2.7.13.3" evidence="3"/>
<dbReference type="PANTHER" id="PTHR45339">
    <property type="entry name" value="HYBRID SIGNAL TRANSDUCTION HISTIDINE KINASE J"/>
    <property type="match status" value="1"/>
</dbReference>
<dbReference type="GO" id="GO:0016020">
    <property type="term" value="C:membrane"/>
    <property type="evidence" value="ECO:0007669"/>
    <property type="project" value="UniProtKB-SubCell"/>
</dbReference>
<feature type="compositionally biased region" description="Polar residues" evidence="12">
    <location>
        <begin position="316"/>
        <end position="327"/>
    </location>
</feature>
<dbReference type="Pfam" id="PF00512">
    <property type="entry name" value="HisKA"/>
    <property type="match status" value="1"/>
</dbReference>
<dbReference type="FunFam" id="3.30.565.10:FF:000010">
    <property type="entry name" value="Sensor histidine kinase RcsC"/>
    <property type="match status" value="1"/>
</dbReference>
<keyword evidence="4" id="KW-0597">Phosphoprotein</keyword>
<dbReference type="Gene3D" id="3.30.450.20">
    <property type="entry name" value="PAS domain"/>
    <property type="match status" value="1"/>
</dbReference>
<organism evidence="15">
    <name type="scientific">marine sediment metagenome</name>
    <dbReference type="NCBI Taxonomy" id="412755"/>
    <lineage>
        <taxon>unclassified sequences</taxon>
        <taxon>metagenomes</taxon>
        <taxon>ecological metagenomes</taxon>
    </lineage>
</organism>
<evidence type="ECO:0000259" key="13">
    <source>
        <dbReference type="PROSITE" id="PS50109"/>
    </source>
</evidence>
<keyword evidence="9" id="KW-0902">Two-component regulatory system</keyword>
<evidence type="ECO:0000256" key="9">
    <source>
        <dbReference type="ARBA" id="ARBA00023012"/>
    </source>
</evidence>
<evidence type="ECO:0000256" key="11">
    <source>
        <dbReference type="ARBA" id="ARBA00023306"/>
    </source>
</evidence>
<dbReference type="InterPro" id="IPR011006">
    <property type="entry name" value="CheY-like_superfamily"/>
</dbReference>
<dbReference type="CDD" id="cd17546">
    <property type="entry name" value="REC_hyHK_CKI1_RcsC-like"/>
    <property type="match status" value="1"/>
</dbReference>
<dbReference type="GO" id="GO:0005524">
    <property type="term" value="F:ATP binding"/>
    <property type="evidence" value="ECO:0007669"/>
    <property type="project" value="UniProtKB-KW"/>
</dbReference>
<dbReference type="Pfam" id="PF02518">
    <property type="entry name" value="HATPase_c"/>
    <property type="match status" value="1"/>
</dbReference>
<feature type="non-terminal residue" evidence="15">
    <location>
        <position position="511"/>
    </location>
</feature>
<dbReference type="FunFam" id="1.10.287.130:FF:000038">
    <property type="entry name" value="Sensory transduction histidine kinase"/>
    <property type="match status" value="1"/>
</dbReference>
<evidence type="ECO:0000256" key="7">
    <source>
        <dbReference type="ARBA" id="ARBA00022777"/>
    </source>
</evidence>
<keyword evidence="8" id="KW-0067">ATP-binding</keyword>
<feature type="domain" description="Histidine kinase" evidence="13">
    <location>
        <begin position="92"/>
        <end position="314"/>
    </location>
</feature>
<dbReference type="Pfam" id="PF00072">
    <property type="entry name" value="Response_reg"/>
    <property type="match status" value="1"/>
</dbReference>
<dbReference type="CDD" id="cd00082">
    <property type="entry name" value="HisKA"/>
    <property type="match status" value="1"/>
</dbReference>
<evidence type="ECO:0000256" key="12">
    <source>
        <dbReference type="SAM" id="MobiDB-lite"/>
    </source>
</evidence>
<proteinExistence type="predicted"/>
<evidence type="ECO:0000256" key="3">
    <source>
        <dbReference type="ARBA" id="ARBA00012438"/>
    </source>
</evidence>
<evidence type="ECO:0000256" key="4">
    <source>
        <dbReference type="ARBA" id="ARBA00022553"/>
    </source>
</evidence>